<feature type="region of interest" description="Disordered" evidence="1">
    <location>
        <begin position="142"/>
        <end position="181"/>
    </location>
</feature>
<comment type="caution">
    <text evidence="2">The sequence shown here is derived from an EMBL/GenBank/DDBJ whole genome shotgun (WGS) entry which is preliminary data.</text>
</comment>
<evidence type="ECO:0000256" key="1">
    <source>
        <dbReference type="SAM" id="MobiDB-lite"/>
    </source>
</evidence>
<gene>
    <name evidence="2" type="ORF">KC19_12G120500</name>
</gene>
<name>A0A8T0G8Z2_CERPU</name>
<evidence type="ECO:0000313" key="3">
    <source>
        <dbReference type="Proteomes" id="UP000822688"/>
    </source>
</evidence>
<dbReference type="AlphaFoldDB" id="A0A8T0G8Z2"/>
<protein>
    <submittedName>
        <fullName evidence="2">Uncharacterized protein</fullName>
    </submittedName>
</protein>
<feature type="compositionally biased region" description="Acidic residues" evidence="1">
    <location>
        <begin position="42"/>
        <end position="52"/>
    </location>
</feature>
<keyword evidence="3" id="KW-1185">Reference proteome</keyword>
<dbReference type="Proteomes" id="UP000822688">
    <property type="component" value="Chromosome 12"/>
</dbReference>
<feature type="region of interest" description="Disordered" evidence="1">
    <location>
        <begin position="1"/>
        <end position="105"/>
    </location>
</feature>
<sequence length="339" mass="37534">MLLRDDACGAIVENDPDSVGPKVTMARPAVHVKGDCQPALSDDIENSEGDAADAEKPDEISDDSSNLEDEVPVATKLGTGRVRRRKVKSERGDGDDVAAGGKRRVRKAAPRDWLLKYLQPNVSNVADRSHYVNAGMIVRASTDQARERKGSCEDYSLDEGEQEQPPSVGLASRGQPEDASVAQAEAIGDYDHEDSTDFEELAFTKRKGAIKDEPIYEKAKLKDQAGEARKTPANVIVDCSHPAEGSIATSPCYSFSVLETQEDDLEISPRKPLAQNHQRDVESVKCYLPDRMPQIKERKQKVASHFQYASVEFFFIFYFLYTDFSCCSRVVSDIGYNIF</sequence>
<reference evidence="2" key="1">
    <citation type="submission" date="2020-06" db="EMBL/GenBank/DDBJ databases">
        <title>WGS assembly of Ceratodon purpureus strain R40.</title>
        <authorList>
            <person name="Carey S.B."/>
            <person name="Jenkins J."/>
            <person name="Shu S."/>
            <person name="Lovell J.T."/>
            <person name="Sreedasyam A."/>
            <person name="Maumus F."/>
            <person name="Tiley G.P."/>
            <person name="Fernandez-Pozo N."/>
            <person name="Barry K."/>
            <person name="Chen C."/>
            <person name="Wang M."/>
            <person name="Lipzen A."/>
            <person name="Daum C."/>
            <person name="Saski C.A."/>
            <person name="Payton A.C."/>
            <person name="Mcbreen J.C."/>
            <person name="Conrad R.E."/>
            <person name="Kollar L.M."/>
            <person name="Olsson S."/>
            <person name="Huttunen S."/>
            <person name="Landis J.B."/>
            <person name="Wickett N.J."/>
            <person name="Johnson M.G."/>
            <person name="Rensing S.A."/>
            <person name="Grimwood J."/>
            <person name="Schmutz J."/>
            <person name="Mcdaniel S.F."/>
        </authorList>
    </citation>
    <scope>NUCLEOTIDE SEQUENCE</scope>
    <source>
        <strain evidence="2">R40</strain>
    </source>
</reference>
<proteinExistence type="predicted"/>
<organism evidence="2 3">
    <name type="scientific">Ceratodon purpureus</name>
    <name type="common">Fire moss</name>
    <name type="synonym">Dicranum purpureum</name>
    <dbReference type="NCBI Taxonomy" id="3225"/>
    <lineage>
        <taxon>Eukaryota</taxon>
        <taxon>Viridiplantae</taxon>
        <taxon>Streptophyta</taxon>
        <taxon>Embryophyta</taxon>
        <taxon>Bryophyta</taxon>
        <taxon>Bryophytina</taxon>
        <taxon>Bryopsida</taxon>
        <taxon>Dicranidae</taxon>
        <taxon>Pseudoditrichales</taxon>
        <taxon>Ditrichaceae</taxon>
        <taxon>Ceratodon</taxon>
    </lineage>
</organism>
<feature type="compositionally biased region" description="Acidic residues" evidence="1">
    <location>
        <begin position="60"/>
        <end position="71"/>
    </location>
</feature>
<accession>A0A8T0G8Z2</accession>
<evidence type="ECO:0000313" key="2">
    <source>
        <dbReference type="EMBL" id="KAG0554804.1"/>
    </source>
</evidence>
<dbReference type="EMBL" id="CM026433">
    <property type="protein sequence ID" value="KAG0554804.1"/>
    <property type="molecule type" value="Genomic_DNA"/>
</dbReference>